<dbReference type="GO" id="GO:0016887">
    <property type="term" value="F:ATP hydrolysis activity"/>
    <property type="evidence" value="ECO:0007669"/>
    <property type="project" value="RHEA"/>
</dbReference>
<evidence type="ECO:0000256" key="12">
    <source>
        <dbReference type="RuleBase" id="RU362085"/>
    </source>
</evidence>
<dbReference type="Gene3D" id="1.10.860.10">
    <property type="entry name" value="DNAb Helicase, Chain A"/>
    <property type="match status" value="1"/>
</dbReference>
<dbReference type="GO" id="GO:0005829">
    <property type="term" value="C:cytosol"/>
    <property type="evidence" value="ECO:0007669"/>
    <property type="project" value="TreeGrafter"/>
</dbReference>
<evidence type="ECO:0000256" key="8">
    <source>
        <dbReference type="ARBA" id="ARBA00023125"/>
    </source>
</evidence>
<dbReference type="Proteomes" id="UP000295197">
    <property type="component" value="Unassembled WGS sequence"/>
</dbReference>
<dbReference type="InterPro" id="IPR016136">
    <property type="entry name" value="DNA_helicase_N/primase_C"/>
</dbReference>
<keyword evidence="4 12" id="KW-0547">Nucleotide-binding</keyword>
<dbReference type="NCBIfam" id="TIGR00665">
    <property type="entry name" value="DnaB"/>
    <property type="match status" value="1"/>
</dbReference>
<evidence type="ECO:0000256" key="7">
    <source>
        <dbReference type="ARBA" id="ARBA00022840"/>
    </source>
</evidence>
<evidence type="ECO:0000256" key="10">
    <source>
        <dbReference type="ARBA" id="ARBA00048954"/>
    </source>
</evidence>
<comment type="catalytic activity">
    <reaction evidence="10 12">
        <text>ATP + H2O = ADP + phosphate + H(+)</text>
        <dbReference type="Rhea" id="RHEA:13065"/>
        <dbReference type="ChEBI" id="CHEBI:15377"/>
        <dbReference type="ChEBI" id="CHEBI:15378"/>
        <dbReference type="ChEBI" id="CHEBI:30616"/>
        <dbReference type="ChEBI" id="CHEBI:43474"/>
        <dbReference type="ChEBI" id="CHEBI:456216"/>
        <dbReference type="EC" id="5.6.2.3"/>
    </reaction>
</comment>
<keyword evidence="8 12" id="KW-0238">DNA-binding</keyword>
<dbReference type="EC" id="5.6.2.3" evidence="11 12"/>
<comment type="function">
    <text evidence="12">The main replicative DNA helicase, it participates in initiation and elongation during chromosome replication. Travels ahead of the DNA replisome, separating dsDNA into templates for DNA synthesis. A processive ATP-dependent 5'-3' DNA helicase it has DNA-dependent ATPase activity.</text>
</comment>
<keyword evidence="7 12" id="KW-0067">ATP-binding</keyword>
<keyword evidence="2 12" id="KW-0639">Primosome</keyword>
<accession>A0A4R3VZ27</accession>
<evidence type="ECO:0000256" key="4">
    <source>
        <dbReference type="ARBA" id="ARBA00022741"/>
    </source>
</evidence>
<evidence type="ECO:0000313" key="14">
    <source>
        <dbReference type="EMBL" id="TCV17114.1"/>
    </source>
</evidence>
<dbReference type="CDD" id="cd00984">
    <property type="entry name" value="DnaB_C"/>
    <property type="match status" value="1"/>
</dbReference>
<name>A0A4R3VZ27_9SPHI</name>
<reference evidence="14 15" key="1">
    <citation type="submission" date="2019-03" db="EMBL/GenBank/DDBJ databases">
        <title>Genomic Encyclopedia of Type Strains, Phase IV (KMG-IV): sequencing the most valuable type-strain genomes for metagenomic binning, comparative biology and taxonomic classification.</title>
        <authorList>
            <person name="Goeker M."/>
        </authorList>
    </citation>
    <scope>NUCLEOTIDE SEQUENCE [LARGE SCALE GENOMIC DNA]</scope>
    <source>
        <strain evidence="14 15">DSM 22362</strain>
    </source>
</reference>
<feature type="domain" description="SF4 helicase" evidence="13">
    <location>
        <begin position="182"/>
        <end position="451"/>
    </location>
</feature>
<dbReference type="GO" id="GO:0005524">
    <property type="term" value="F:ATP binding"/>
    <property type="evidence" value="ECO:0007669"/>
    <property type="project" value="UniProtKB-UniRule"/>
</dbReference>
<dbReference type="PANTHER" id="PTHR30153">
    <property type="entry name" value="REPLICATIVE DNA HELICASE DNAB"/>
    <property type="match status" value="1"/>
</dbReference>
<evidence type="ECO:0000256" key="5">
    <source>
        <dbReference type="ARBA" id="ARBA00022801"/>
    </source>
</evidence>
<dbReference type="OrthoDB" id="9773982at2"/>
<dbReference type="GO" id="GO:1990077">
    <property type="term" value="C:primosome complex"/>
    <property type="evidence" value="ECO:0007669"/>
    <property type="project" value="UniProtKB-UniRule"/>
</dbReference>
<evidence type="ECO:0000256" key="9">
    <source>
        <dbReference type="ARBA" id="ARBA00023235"/>
    </source>
</evidence>
<evidence type="ECO:0000259" key="13">
    <source>
        <dbReference type="PROSITE" id="PS51199"/>
    </source>
</evidence>
<proteinExistence type="inferred from homology"/>
<gene>
    <name evidence="14" type="ORF">EDC17_101131</name>
</gene>
<evidence type="ECO:0000256" key="3">
    <source>
        <dbReference type="ARBA" id="ARBA00022705"/>
    </source>
</evidence>
<sequence>MRKEKDWLGKLPPMALDLEQTVLGSILSESTALMFVADILRPEMFYKEAHQLIYKAAQEVSISGDPLDLMVVMQKLRKTGDLEKVGGAYYLTELTDRVVNSVNIEFHSRIIAQKFMQRELIRLSSITINDCYDETKDVFDILSTYETERDGLVNHVSSRKEVSQKQALNEVLADMAKKAAMGVKDVTGVDTGNDQMNALTGGWQPSDLIILAARPAMGKTAYALKKAINAAKAGKPVAIFSLEMAKEQLIHRILSFETGIALERIKKLNLADHEWQQLHSKAAILAELPIHWDDTPGLTLIELSSKAKRLRRLHGIEIIVIDYLQLITVHGKSRFDAVSDISRGLKILAKELNIPIIALSQLSRAVESRPGNNKRPMLSDLRESGSIEQDADMVCFLYRPEYYGLTEDEEGRSTAGMAEVIVAKHRNGSTDTVLMNFEGKTTNFTQWDETGFGNSQDGVITDFSFLENKPSIQSTNLNAHANWNFGKDEMPDDSPF</sequence>
<evidence type="ECO:0000256" key="6">
    <source>
        <dbReference type="ARBA" id="ARBA00022806"/>
    </source>
</evidence>
<keyword evidence="6 12" id="KW-0347">Helicase</keyword>
<dbReference type="AlphaFoldDB" id="A0A4R3VZ27"/>
<dbReference type="SUPFAM" id="SSF48024">
    <property type="entry name" value="N-terminal domain of DnaB helicase"/>
    <property type="match status" value="1"/>
</dbReference>
<dbReference type="EMBL" id="SMBZ01000011">
    <property type="protein sequence ID" value="TCV17114.1"/>
    <property type="molecule type" value="Genomic_DNA"/>
</dbReference>
<protein>
    <recommendedName>
        <fullName evidence="11 12">Replicative DNA helicase</fullName>
        <ecNumber evidence="11 12">5.6.2.3</ecNumber>
    </recommendedName>
</protein>
<dbReference type="PANTHER" id="PTHR30153:SF2">
    <property type="entry name" value="REPLICATIVE DNA HELICASE"/>
    <property type="match status" value="1"/>
</dbReference>
<dbReference type="GO" id="GO:0006269">
    <property type="term" value="P:DNA replication, synthesis of primer"/>
    <property type="evidence" value="ECO:0007669"/>
    <property type="project" value="UniProtKB-UniRule"/>
</dbReference>
<evidence type="ECO:0000313" key="15">
    <source>
        <dbReference type="Proteomes" id="UP000295197"/>
    </source>
</evidence>
<dbReference type="PROSITE" id="PS51199">
    <property type="entry name" value="SF4_HELICASE"/>
    <property type="match status" value="1"/>
</dbReference>
<evidence type="ECO:0000256" key="11">
    <source>
        <dbReference type="NCBIfam" id="TIGR00665"/>
    </source>
</evidence>
<dbReference type="SUPFAM" id="SSF52540">
    <property type="entry name" value="P-loop containing nucleoside triphosphate hydrolases"/>
    <property type="match status" value="1"/>
</dbReference>
<comment type="caution">
    <text evidence="14">The sequence shown here is derived from an EMBL/GenBank/DDBJ whole genome shotgun (WGS) entry which is preliminary data.</text>
</comment>
<dbReference type="InterPro" id="IPR027417">
    <property type="entry name" value="P-loop_NTPase"/>
</dbReference>
<dbReference type="InterPro" id="IPR007692">
    <property type="entry name" value="DNA_helicase_DnaB"/>
</dbReference>
<keyword evidence="3 12" id="KW-0235">DNA replication</keyword>
<keyword evidence="9" id="KW-0413">Isomerase</keyword>
<dbReference type="Pfam" id="PF00772">
    <property type="entry name" value="DnaB"/>
    <property type="match status" value="1"/>
</dbReference>
<dbReference type="InterPro" id="IPR036185">
    <property type="entry name" value="DNA_heli_DnaB-like_N_sf"/>
</dbReference>
<dbReference type="GO" id="GO:0003677">
    <property type="term" value="F:DNA binding"/>
    <property type="evidence" value="ECO:0007669"/>
    <property type="project" value="UniProtKB-UniRule"/>
</dbReference>
<dbReference type="RefSeq" id="WP_132777203.1">
    <property type="nucleotide sequence ID" value="NZ_SMBZ01000011.1"/>
</dbReference>
<dbReference type="InterPro" id="IPR007693">
    <property type="entry name" value="DNA_helicase_DnaB-like_N"/>
</dbReference>
<dbReference type="Gene3D" id="3.40.50.300">
    <property type="entry name" value="P-loop containing nucleotide triphosphate hydrolases"/>
    <property type="match status" value="1"/>
</dbReference>
<organism evidence="14 15">
    <name type="scientific">Sphingobacterium alimentarium</name>
    <dbReference type="NCBI Taxonomy" id="797292"/>
    <lineage>
        <taxon>Bacteria</taxon>
        <taxon>Pseudomonadati</taxon>
        <taxon>Bacteroidota</taxon>
        <taxon>Sphingobacteriia</taxon>
        <taxon>Sphingobacteriales</taxon>
        <taxon>Sphingobacteriaceae</taxon>
        <taxon>Sphingobacterium</taxon>
    </lineage>
</organism>
<comment type="similarity">
    <text evidence="1 12">Belongs to the helicase family. DnaB subfamily.</text>
</comment>
<evidence type="ECO:0000256" key="2">
    <source>
        <dbReference type="ARBA" id="ARBA00022515"/>
    </source>
</evidence>
<dbReference type="Pfam" id="PF03796">
    <property type="entry name" value="DnaB_C"/>
    <property type="match status" value="1"/>
</dbReference>
<keyword evidence="5 12" id="KW-0378">Hydrolase</keyword>
<dbReference type="GO" id="GO:0043139">
    <property type="term" value="F:5'-3' DNA helicase activity"/>
    <property type="evidence" value="ECO:0007669"/>
    <property type="project" value="UniProtKB-EC"/>
</dbReference>
<dbReference type="InterPro" id="IPR007694">
    <property type="entry name" value="DNA_helicase_DnaB-like_C"/>
</dbReference>
<keyword evidence="15" id="KW-1185">Reference proteome</keyword>
<evidence type="ECO:0000256" key="1">
    <source>
        <dbReference type="ARBA" id="ARBA00008428"/>
    </source>
</evidence>